<evidence type="ECO:0000313" key="2">
    <source>
        <dbReference type="EMBL" id="EPQ06921.1"/>
    </source>
</evidence>
<organism evidence="2 3">
    <name type="scientific">Myotis brandtii</name>
    <name type="common">Brandt's bat</name>
    <dbReference type="NCBI Taxonomy" id="109478"/>
    <lineage>
        <taxon>Eukaryota</taxon>
        <taxon>Metazoa</taxon>
        <taxon>Chordata</taxon>
        <taxon>Craniata</taxon>
        <taxon>Vertebrata</taxon>
        <taxon>Euteleostomi</taxon>
        <taxon>Mammalia</taxon>
        <taxon>Eutheria</taxon>
        <taxon>Laurasiatheria</taxon>
        <taxon>Chiroptera</taxon>
        <taxon>Yangochiroptera</taxon>
        <taxon>Vespertilionidae</taxon>
        <taxon>Myotis</taxon>
    </lineage>
</organism>
<protein>
    <submittedName>
        <fullName evidence="2">60S ribosomal protein L31</fullName>
    </submittedName>
</protein>
<name>S7MRB8_MYOBR</name>
<gene>
    <name evidence="2" type="ORF">D623_10016148</name>
</gene>
<evidence type="ECO:0000256" key="1">
    <source>
        <dbReference type="SAM" id="MobiDB-lite"/>
    </source>
</evidence>
<dbReference type="AlphaFoldDB" id="S7MRB8"/>
<feature type="compositionally biased region" description="Basic and acidic residues" evidence="1">
    <location>
        <begin position="89"/>
        <end position="101"/>
    </location>
</feature>
<accession>S7MRB8</accession>
<proteinExistence type="predicted"/>
<feature type="region of interest" description="Disordered" evidence="1">
    <location>
        <begin position="30"/>
        <end position="129"/>
    </location>
</feature>
<reference evidence="2 3" key="1">
    <citation type="journal article" date="2013" name="Nat. Commun.">
        <title>Genome analysis reveals insights into physiology and longevity of the Brandt's bat Myotis brandtii.</title>
        <authorList>
            <person name="Seim I."/>
            <person name="Fang X."/>
            <person name="Xiong Z."/>
            <person name="Lobanov A.V."/>
            <person name="Huang Z."/>
            <person name="Ma S."/>
            <person name="Feng Y."/>
            <person name="Turanov A.A."/>
            <person name="Zhu Y."/>
            <person name="Lenz T.L."/>
            <person name="Gerashchenko M.V."/>
            <person name="Fan D."/>
            <person name="Hee Yim S."/>
            <person name="Yao X."/>
            <person name="Jordan D."/>
            <person name="Xiong Y."/>
            <person name="Ma Y."/>
            <person name="Lyapunov A.N."/>
            <person name="Chen G."/>
            <person name="Kulakova O.I."/>
            <person name="Sun Y."/>
            <person name="Lee S.G."/>
            <person name="Bronson R.T."/>
            <person name="Moskalev A.A."/>
            <person name="Sunyaev S.R."/>
            <person name="Zhang G."/>
            <person name="Krogh A."/>
            <person name="Wang J."/>
            <person name="Gladyshev V.N."/>
        </authorList>
    </citation>
    <scope>NUCLEOTIDE SEQUENCE [LARGE SCALE GENOMIC DNA]</scope>
</reference>
<dbReference type="GO" id="GO:0005840">
    <property type="term" value="C:ribosome"/>
    <property type="evidence" value="ECO:0007669"/>
    <property type="project" value="UniProtKB-KW"/>
</dbReference>
<evidence type="ECO:0000313" key="3">
    <source>
        <dbReference type="Proteomes" id="UP000052978"/>
    </source>
</evidence>
<keyword evidence="2" id="KW-0689">Ribosomal protein</keyword>
<keyword evidence="3" id="KW-1185">Reference proteome</keyword>
<feature type="compositionally biased region" description="Basic and acidic residues" evidence="1">
    <location>
        <begin position="48"/>
        <end position="59"/>
    </location>
</feature>
<dbReference type="Proteomes" id="UP000052978">
    <property type="component" value="Unassembled WGS sequence"/>
</dbReference>
<dbReference type="EMBL" id="KE162077">
    <property type="protein sequence ID" value="EPQ06921.1"/>
    <property type="molecule type" value="Genomic_DNA"/>
</dbReference>
<keyword evidence="2" id="KW-0687">Ribonucleoprotein</keyword>
<sequence length="129" mass="13709">MAPAKKGGEKKGPSAITEVVTGEHTIYLHKRTQRVGFKARPSGPQGDPESRPEGSGDRGRAHRHQAQGSFWAGGGRDVPCRIPGPQGDPESRPEGDGDRGRTPGSTKLLGRSRKGCPMSDPGTFVQKTK</sequence>